<dbReference type="EMBL" id="JACYTP010000002">
    <property type="protein sequence ID" value="MBD8511939.1"/>
    <property type="molecule type" value="Genomic_DNA"/>
</dbReference>
<keyword evidence="4" id="KW-1185">Reference proteome</keyword>
<name>A0ABR9BIE1_9GAMM</name>
<dbReference type="Proteomes" id="UP000649768">
    <property type="component" value="Unassembled WGS sequence"/>
</dbReference>
<evidence type="ECO:0000259" key="2">
    <source>
        <dbReference type="Pfam" id="PF14028"/>
    </source>
</evidence>
<dbReference type="Pfam" id="PF04738">
    <property type="entry name" value="Lant_dehydr_N"/>
    <property type="match status" value="1"/>
</dbReference>
<evidence type="ECO:0000313" key="4">
    <source>
        <dbReference type="Proteomes" id="UP000649768"/>
    </source>
</evidence>
<feature type="domain" description="Lantibiotic dehydratase N-terminal" evidence="1">
    <location>
        <begin position="43"/>
        <end position="690"/>
    </location>
</feature>
<reference evidence="3 4" key="1">
    <citation type="submission" date="2020-09" db="EMBL/GenBank/DDBJ databases">
        <title>Photobacterium sp. CAU 1568 isolated from sand of Sido Beach.</title>
        <authorList>
            <person name="Kim W."/>
        </authorList>
    </citation>
    <scope>NUCLEOTIDE SEQUENCE [LARGE SCALE GENOMIC DNA]</scope>
    <source>
        <strain evidence="3 4">CAU 1568</strain>
    </source>
</reference>
<protein>
    <submittedName>
        <fullName evidence="3">Lantibiotic dehydratase</fullName>
    </submittedName>
</protein>
<accession>A0ABR9BIE1</accession>
<gene>
    <name evidence="3" type="ORF">IFO68_04470</name>
</gene>
<evidence type="ECO:0000259" key="1">
    <source>
        <dbReference type="Pfam" id="PF04738"/>
    </source>
</evidence>
<dbReference type="NCBIfam" id="TIGR03891">
    <property type="entry name" value="thiopep_ocin"/>
    <property type="match status" value="1"/>
</dbReference>
<sequence length="1048" mass="119976">MKKIKCDNFFVMRTPSLPVTDYFSWEGDDEQLTNTLENWLEYPKVREALYLSSPSLLSRIPIWKKDPNSKQGKKIGCALLKYYIRMHCRPTPFGLFAGISKGEFSHTTDLCCLPWEEDKRKTRLDMLYLSGIRDYLSLEENITKHTVVKSNTTLYHSGHRTLRYIESYQSGNALNYQLSEAETDEYLDSILELTNKGITLNVLVDKFSDAYPLIARDDIRQYVEDLLSEKILILDMPLPLTAEEPSSHLVKSLSMSGLMKYSSVLHSVVDTLQDFDTKTHVSTESYSEVVDKLKALPFPLNPTKLIQVDTERNFSSKLLSRDIADSIETACSLLAGVTHEAANPLKNFITQFQRRYEGRFVPLNKVLDDESGITFGSEKGYESPLLAGIPLSVSSANGKALESTPLDDLLLKKLCRRGAFAEEEIYLDRKELEKCARPGKTELPVSFGVQASLFETGDEKETLIHFQGCYGPSAANFLGRFCHLDKDLTKKVREHLQREENSRPEAIFAEVIHLPDGRPGNVISRPKLRNHEIVFLADSDLDENFQIQPKELFVYVENNRVRLWSKRLGKEVIPRMSCAHNFNANSLGIYKFLCQIQQQNIQLPQFIWPKALSVAEVLPRVKLGNIILSPRTWNLQRKLFIELEKMTKSQFTEQVNRFLSKYDLPENVVFSLHDNALTLNLRSAKCLQVLLSETQGLDTVKLQESLNHIYSPLVKEQSDSVKRYANEVHFLCMNQEKKGVGSVPESTATFSEPSQEKRRFMPGNEWLSLHIYGGNSDVENLLTKHLSPLIKTMQKENLFSNWFFIRYSDPDWHLRLRFRGEPKTLLSRVLPAVSEVLCSLTEVDKLAHFTVAPYEREIERYGGDATIAIAESLFEVCSETTLKVLSQIDMHGESLRWRAAIMISDSVLSSFGYELTDKLSLISRLRRAFGKEFSETSALRKILGRKYRELSGFLHSDLSRDNSFPVNYPPSELFSIVQSHEKSVSVFSSKLLSLSGDETIISKDELLASLLHMQLNRIFRAYNRQHEFVVYDFLRRYYLSTQTLTTNN</sequence>
<comment type="caution">
    <text evidence="3">The sequence shown here is derived from an EMBL/GenBank/DDBJ whole genome shotgun (WGS) entry which is preliminary data.</text>
</comment>
<evidence type="ECO:0000313" key="3">
    <source>
        <dbReference type="EMBL" id="MBD8511939.1"/>
    </source>
</evidence>
<dbReference type="RefSeq" id="WP_192014769.1">
    <property type="nucleotide sequence ID" value="NZ_JACYTP010000002.1"/>
</dbReference>
<dbReference type="InterPro" id="IPR023809">
    <property type="entry name" value="Thiopep_bacteriocin_synth_dom"/>
</dbReference>
<proteinExistence type="predicted"/>
<organism evidence="3 4">
    <name type="scientific">Photobacterium arenosum</name>
    <dbReference type="NCBI Taxonomy" id="2774143"/>
    <lineage>
        <taxon>Bacteria</taxon>
        <taxon>Pseudomonadati</taxon>
        <taxon>Pseudomonadota</taxon>
        <taxon>Gammaproteobacteria</taxon>
        <taxon>Vibrionales</taxon>
        <taxon>Vibrionaceae</taxon>
        <taxon>Photobacterium</taxon>
    </lineage>
</organism>
<dbReference type="InterPro" id="IPR006827">
    <property type="entry name" value="Lant_deHydtase_N"/>
</dbReference>
<dbReference type="Pfam" id="PF14028">
    <property type="entry name" value="Lant_dehydr_C"/>
    <property type="match status" value="1"/>
</dbReference>
<feature type="domain" description="Thiopeptide-type bacteriocin biosynthesis" evidence="2">
    <location>
        <begin position="766"/>
        <end position="1038"/>
    </location>
</feature>